<dbReference type="EMBL" id="CP023445">
    <property type="protein sequence ID" value="ATE55090.1"/>
    <property type="molecule type" value="Genomic_DNA"/>
</dbReference>
<proteinExistence type="predicted"/>
<feature type="region of interest" description="Disordered" evidence="1">
    <location>
        <begin position="187"/>
        <end position="215"/>
    </location>
</feature>
<keyword evidence="2" id="KW-1133">Transmembrane helix</keyword>
<protein>
    <submittedName>
        <fullName evidence="3">Uncharacterized protein</fullName>
    </submittedName>
</protein>
<feature type="transmembrane region" description="Helical" evidence="2">
    <location>
        <begin position="46"/>
        <end position="67"/>
    </location>
</feature>
<reference evidence="3" key="1">
    <citation type="submission" date="2017-09" db="EMBL/GenBank/DDBJ databases">
        <title>Complete Genome Sequence of ansamitocin-producing Bacterium Actinosynnema pretiosum X47.</title>
        <authorList>
            <person name="Cao G."/>
            <person name="Zong G."/>
            <person name="Zhong C."/>
            <person name="Fu J."/>
        </authorList>
    </citation>
    <scope>NUCLEOTIDE SEQUENCE [LARGE SCALE GENOMIC DNA]</scope>
    <source>
        <strain evidence="3">X47</strain>
    </source>
</reference>
<feature type="transmembrane region" description="Helical" evidence="2">
    <location>
        <begin position="129"/>
        <end position="152"/>
    </location>
</feature>
<keyword evidence="2" id="KW-0472">Membrane</keyword>
<feature type="compositionally biased region" description="Basic and acidic residues" evidence="1">
    <location>
        <begin position="200"/>
        <end position="210"/>
    </location>
</feature>
<dbReference type="KEGG" id="apre:CNX65_18850"/>
<dbReference type="AlphaFoldDB" id="A0A290Z7U5"/>
<accession>A0A290Z7U5</accession>
<name>A0A290Z7U5_9PSEU</name>
<feature type="transmembrane region" description="Helical" evidence="2">
    <location>
        <begin position="15"/>
        <end position="34"/>
    </location>
</feature>
<dbReference type="Proteomes" id="UP000218505">
    <property type="component" value="Chromosome"/>
</dbReference>
<keyword evidence="4" id="KW-1185">Reference proteome</keyword>
<evidence type="ECO:0000256" key="1">
    <source>
        <dbReference type="SAM" id="MobiDB-lite"/>
    </source>
</evidence>
<gene>
    <name evidence="3" type="ORF">CNX65_18850</name>
</gene>
<feature type="transmembrane region" description="Helical" evidence="2">
    <location>
        <begin position="97"/>
        <end position="117"/>
    </location>
</feature>
<evidence type="ECO:0000313" key="4">
    <source>
        <dbReference type="Proteomes" id="UP000218505"/>
    </source>
</evidence>
<evidence type="ECO:0000256" key="2">
    <source>
        <dbReference type="SAM" id="Phobius"/>
    </source>
</evidence>
<evidence type="ECO:0000313" key="3">
    <source>
        <dbReference type="EMBL" id="ATE55090.1"/>
    </source>
</evidence>
<organism evidence="3 4">
    <name type="scientific">Actinosynnema pretiosum</name>
    <dbReference type="NCBI Taxonomy" id="42197"/>
    <lineage>
        <taxon>Bacteria</taxon>
        <taxon>Bacillati</taxon>
        <taxon>Actinomycetota</taxon>
        <taxon>Actinomycetes</taxon>
        <taxon>Pseudonocardiales</taxon>
        <taxon>Pseudonocardiaceae</taxon>
        <taxon>Actinosynnema</taxon>
    </lineage>
</organism>
<keyword evidence="2" id="KW-0812">Transmembrane</keyword>
<sequence length="434" mass="46488">MVSASDLTKRHRTMFWVLSGALAASLAVIALYGASHVWSALRPAALCLLVGWAAMLLSALAGFLFGIPRRVEDSANSKAGYAVNTNLEQVSDWLTKMLIGVGLIELGSLGTWFGGLSRTVGEAMGGGPGSAVAAGGVVAFFTPLGFLTGYLWTRMILPPALRAADALEETQVADQMTAVVDGTRGSASKFVTDSPESDEVVGKPDNREEITPIPAIPLPRPDDLFTLWHQVHIVLRSLAGMSTRRTRQTTEHLISVLERRGVLEQDVARALRALSDSVARVGAGATLSNSDSKAVQSRGKILLSALEMLRPVAAVAFEGHTLETLKKLAKQHGWQVSLDARLASGERVDALVEKNDRQILVEVLARRNKESLSRALDRIPGAAPLLLVLPGDQAEAPPRRLLVGKRTGPVEVLMWDDGADRFPDVVRGLLEPEG</sequence>